<keyword evidence="10" id="KW-0915">Sodium</keyword>
<evidence type="ECO:0000256" key="10">
    <source>
        <dbReference type="ARBA" id="ARBA00023053"/>
    </source>
</evidence>
<comment type="similarity">
    <text evidence="2 17">Belongs to the amiloride-sensitive sodium channel (TC 1.A.6) family.</text>
</comment>
<keyword evidence="8" id="KW-0677">Repeat</keyword>
<dbReference type="Pfam" id="PF00858">
    <property type="entry name" value="ASC"/>
    <property type="match status" value="1"/>
</dbReference>
<comment type="subcellular location">
    <subcellularLocation>
        <location evidence="1">Membrane</location>
        <topology evidence="1">Multi-pass membrane protein</topology>
    </subcellularLocation>
</comment>
<feature type="disulfide bond" evidence="16">
    <location>
        <begin position="282"/>
        <end position="291"/>
    </location>
</feature>
<dbReference type="InterPro" id="IPR001873">
    <property type="entry name" value="ENaC"/>
</dbReference>
<dbReference type="EnsemblMetazoa" id="PPA12321.1">
    <property type="protein sequence ID" value="PPA12321.1"/>
    <property type="gene ID" value="WBGene00101875"/>
</dbReference>
<feature type="disulfide bond" evidence="16">
    <location>
        <begin position="323"/>
        <end position="332"/>
    </location>
</feature>
<evidence type="ECO:0000256" key="11">
    <source>
        <dbReference type="ARBA" id="ARBA00023065"/>
    </source>
</evidence>
<evidence type="ECO:0000256" key="1">
    <source>
        <dbReference type="ARBA" id="ARBA00004141"/>
    </source>
</evidence>
<feature type="disulfide bond" evidence="16">
    <location>
        <begin position="135"/>
        <end position="144"/>
    </location>
</feature>
<reference evidence="19" key="1">
    <citation type="journal article" date="2008" name="Nat. Genet.">
        <title>The Pristionchus pacificus genome provides a unique perspective on nematode lifestyle and parasitism.</title>
        <authorList>
            <person name="Dieterich C."/>
            <person name="Clifton S.W."/>
            <person name="Schuster L.N."/>
            <person name="Chinwalla A."/>
            <person name="Delehaunty K."/>
            <person name="Dinkelacker I."/>
            <person name="Fulton L."/>
            <person name="Fulton R."/>
            <person name="Godfrey J."/>
            <person name="Minx P."/>
            <person name="Mitreva M."/>
            <person name="Roeseler W."/>
            <person name="Tian H."/>
            <person name="Witte H."/>
            <person name="Yang S.P."/>
            <person name="Wilson R.K."/>
            <person name="Sommer R.J."/>
        </authorList>
    </citation>
    <scope>NUCLEOTIDE SEQUENCE [LARGE SCALE GENOMIC DNA]</scope>
    <source>
        <strain evidence="19">PS312</strain>
    </source>
</reference>
<evidence type="ECO:0000256" key="6">
    <source>
        <dbReference type="ARBA" id="ARBA00022692"/>
    </source>
</evidence>
<dbReference type="PRINTS" id="PR01078">
    <property type="entry name" value="AMINACHANNEL"/>
</dbReference>
<evidence type="ECO:0000313" key="19">
    <source>
        <dbReference type="Proteomes" id="UP000005239"/>
    </source>
</evidence>
<dbReference type="PROSITE" id="PS50026">
    <property type="entry name" value="EGF_3"/>
    <property type="match status" value="4"/>
</dbReference>
<dbReference type="Proteomes" id="UP000005239">
    <property type="component" value="Unassembled WGS sequence"/>
</dbReference>
<keyword evidence="4 17" id="KW-0894">Sodium channel</keyword>
<dbReference type="PROSITE" id="PS01186">
    <property type="entry name" value="EGF_2"/>
    <property type="match status" value="1"/>
</dbReference>
<dbReference type="GO" id="GO:0015280">
    <property type="term" value="F:ligand-gated sodium channel activity"/>
    <property type="evidence" value="ECO:0000318"/>
    <property type="project" value="GO_Central"/>
</dbReference>
<feature type="disulfide bond" evidence="16">
    <location>
        <begin position="241"/>
        <end position="250"/>
    </location>
</feature>
<organism evidence="18 19">
    <name type="scientific">Pristionchus pacificus</name>
    <name type="common">Parasitic nematode worm</name>
    <dbReference type="NCBI Taxonomy" id="54126"/>
    <lineage>
        <taxon>Eukaryota</taxon>
        <taxon>Metazoa</taxon>
        <taxon>Ecdysozoa</taxon>
        <taxon>Nematoda</taxon>
        <taxon>Chromadorea</taxon>
        <taxon>Rhabditida</taxon>
        <taxon>Rhabditina</taxon>
        <taxon>Diplogasteromorpha</taxon>
        <taxon>Diplogasteroidea</taxon>
        <taxon>Neodiplogasteridae</taxon>
        <taxon>Pristionchus</taxon>
    </lineage>
</organism>
<accession>A0A8R1YBF8</accession>
<gene>
    <name evidence="18" type="primary">WBGene00101875</name>
</gene>
<reference evidence="18" key="2">
    <citation type="submission" date="2022-06" db="UniProtKB">
        <authorList>
            <consortium name="EnsemblMetazoa"/>
        </authorList>
    </citation>
    <scope>IDENTIFICATION</scope>
    <source>
        <strain evidence="18">PS312</strain>
    </source>
</reference>
<keyword evidence="15 17" id="KW-0407">Ion channel</keyword>
<name>A0A2A6CSQ8_PRIPA</name>
<dbReference type="InterPro" id="IPR000742">
    <property type="entry name" value="EGF"/>
</dbReference>
<protein>
    <submittedName>
        <fullName evidence="18">Ion channel</fullName>
    </submittedName>
</protein>
<dbReference type="PANTHER" id="PTHR12916">
    <property type="entry name" value="CYTOCHROME C OXIDASE POLYPEPTIDE VIC-2"/>
    <property type="match status" value="1"/>
</dbReference>
<keyword evidence="6 17" id="KW-0812">Transmembrane</keyword>
<evidence type="ECO:0000256" key="4">
    <source>
        <dbReference type="ARBA" id="ARBA00022461"/>
    </source>
</evidence>
<dbReference type="Gene3D" id="2.10.25.10">
    <property type="entry name" value="Laminin"/>
    <property type="match status" value="4"/>
</dbReference>
<dbReference type="GO" id="GO:0005886">
    <property type="term" value="C:plasma membrane"/>
    <property type="evidence" value="ECO:0000318"/>
    <property type="project" value="GO_Central"/>
</dbReference>
<dbReference type="SMART" id="SM00181">
    <property type="entry name" value="EGF"/>
    <property type="match status" value="7"/>
</dbReference>
<dbReference type="AlphaFoldDB" id="A0A2A6CSQ8"/>
<evidence type="ECO:0000256" key="2">
    <source>
        <dbReference type="ARBA" id="ARBA00007193"/>
    </source>
</evidence>
<keyword evidence="14 17" id="KW-0739">Sodium transport</keyword>
<dbReference type="SUPFAM" id="SSF57196">
    <property type="entry name" value="EGF/Laminin"/>
    <property type="match status" value="2"/>
</dbReference>
<keyword evidence="13" id="KW-0325">Glycoprotein</keyword>
<evidence type="ECO:0000256" key="3">
    <source>
        <dbReference type="ARBA" id="ARBA00022448"/>
    </source>
</evidence>
<proteinExistence type="inferred from homology"/>
<sequence length="686" mass="75234">MIYTTIFISLIAVNSASAYKAVVHPTFPPVGCQNYGVCASGITVTPYYNCTTCKCNAGYGGDDCETVVPFDVCASNPCSGIKSVCLPHGTGKYECICPLGAIGADCSLNSCGTTNPCWNGGRCLTLTADVFKCICPAGLGGFYCELGNPCAGVNCGRGWCQVMDPQTHFCVCPPDGTYGRLCMMAPMCMSYFADITCYCHYGWSGPTCYTPLWPMVCDNVNCSGNGECVFVPGKTAYTCNCNYGWTGANCETQTYCGKEGSWWCKNGGDCVDNPDGTYYCNCLSNYYEERCRGYDVCQATTCSGRGTCSQVLQPDVMVMQCTCNNWFAGLDCSDDSPQKLVDAYGVENYLKIKDLVSNKYTNNANFLTSLPFMVMQVEPAVRETLGYQINEFMIHVEFEGKPLVATEVFEFFMDNSLGNCYTFGSSNINYTFDLRSTGFESGLRVRVGSTVNESLAWDEKSAVTIFVHESTKMINAESINYNPIPGYLTRMVVREESYTRLRMGSMFSMACARSVKDVDNFYSTGAYTIEACFRSCYQDMSMKMCGCMDPRYTMPANATKCALDKFDCCESIIPIKGDPSTWKSCFCPQACDERQFSVVMTSSSIGDDCDKFADNDTCISNLMESDIEVVLSDSSHIMYIENPALPFTKVVVNLGGYGGLLCAFCSIVLCELITLLWILCTGGCRK</sequence>
<keyword evidence="12" id="KW-0472">Membrane</keyword>
<keyword evidence="11 17" id="KW-0406">Ion transport</keyword>
<accession>A0A2A6CSQ8</accession>
<evidence type="ECO:0000256" key="8">
    <source>
        <dbReference type="ARBA" id="ARBA00022737"/>
    </source>
</evidence>
<evidence type="ECO:0000256" key="5">
    <source>
        <dbReference type="ARBA" id="ARBA00022536"/>
    </source>
</evidence>
<feature type="disulfide bond" evidence="16">
    <location>
        <begin position="222"/>
        <end position="239"/>
    </location>
</feature>
<dbReference type="GO" id="GO:0035725">
    <property type="term" value="P:sodium ion transmembrane transport"/>
    <property type="evidence" value="ECO:0000318"/>
    <property type="project" value="GO_Central"/>
</dbReference>
<keyword evidence="9" id="KW-1133">Transmembrane helix</keyword>
<comment type="caution">
    <text evidence="16">Lacks conserved residue(s) required for the propagation of feature annotation.</text>
</comment>
<keyword evidence="3 17" id="KW-0813">Transport</keyword>
<keyword evidence="19" id="KW-1185">Reference proteome</keyword>
<keyword evidence="16" id="KW-1015">Disulfide bond</keyword>
<evidence type="ECO:0000256" key="12">
    <source>
        <dbReference type="ARBA" id="ARBA00023136"/>
    </source>
</evidence>
<dbReference type="PANTHER" id="PTHR12916:SF4">
    <property type="entry name" value="UNINFLATABLE, ISOFORM C"/>
    <property type="match status" value="1"/>
</dbReference>
<keyword evidence="7" id="KW-0732">Signal</keyword>
<evidence type="ECO:0000256" key="15">
    <source>
        <dbReference type="ARBA" id="ARBA00023303"/>
    </source>
</evidence>
<evidence type="ECO:0000256" key="16">
    <source>
        <dbReference type="PROSITE-ProRule" id="PRU00076"/>
    </source>
</evidence>
<dbReference type="OrthoDB" id="283575at2759"/>
<evidence type="ECO:0000256" key="14">
    <source>
        <dbReference type="ARBA" id="ARBA00023201"/>
    </source>
</evidence>
<evidence type="ECO:0000313" key="18">
    <source>
        <dbReference type="EnsemblMetazoa" id="PPA12321.1"/>
    </source>
</evidence>
<evidence type="ECO:0000256" key="9">
    <source>
        <dbReference type="ARBA" id="ARBA00022989"/>
    </source>
</evidence>
<dbReference type="Gene3D" id="1.10.287.820">
    <property type="entry name" value="Acid-sensing ion channel domain"/>
    <property type="match status" value="1"/>
</dbReference>
<evidence type="ECO:0000256" key="13">
    <source>
        <dbReference type="ARBA" id="ARBA00023180"/>
    </source>
</evidence>
<keyword evidence="5 16" id="KW-0245">EGF-like domain</keyword>
<evidence type="ECO:0000256" key="7">
    <source>
        <dbReference type="ARBA" id="ARBA00022729"/>
    </source>
</evidence>
<evidence type="ECO:0000256" key="17">
    <source>
        <dbReference type="RuleBase" id="RU000679"/>
    </source>
</evidence>
<dbReference type="PROSITE" id="PS00022">
    <property type="entry name" value="EGF_1"/>
    <property type="match status" value="3"/>
</dbReference>